<keyword evidence="3" id="KW-1185">Reference proteome</keyword>
<protein>
    <submittedName>
        <fullName evidence="2">Uncharacterized protein</fullName>
    </submittedName>
</protein>
<feature type="compositionally biased region" description="Basic and acidic residues" evidence="1">
    <location>
        <begin position="1361"/>
        <end position="1383"/>
    </location>
</feature>
<evidence type="ECO:0000313" key="3">
    <source>
        <dbReference type="Proteomes" id="UP001316803"/>
    </source>
</evidence>
<feature type="compositionally biased region" description="Basic residues" evidence="1">
    <location>
        <begin position="1239"/>
        <end position="1262"/>
    </location>
</feature>
<sequence>MMVGLPSERGKCSVVLGLEGNHKSTQLSVAEELFGTASLWFHGVTATTFHKGDVFIALLYNLVIDDMSLPPSINSVPDRAARLRQMFHTWAKQSGAESSQPIIHKCSRHYQSKDLQPLNLEPQDRKLFTLLQQACAGTECSLYLISTERCLEGRREASHGQGPGNAPPRLAFTEKDTTAMRIVDVWGSDMARLETADVCDLNFLGEDWFSNPGPDTMDDSNEQIPAIRPCQKRISEVVKTKTQDNYEHWLRHCNSVLRLDIPDLMAPSQIGSSGPVQVAATFKKMNVKAVIESALSMEDQNDQQFEESRSILVKAIRIWRPGTAPLVDKDLVDIGAAIARLGLSELRESVGRILSAHESIWMIYLSITRLQKFYKEYADGATHCYDRDSGPTEPPPLVTSIEKLSYWTGTLLREQINQLNFEQSSVPEDLVRILISCKDDVREAVVQACLHSIQRPVLGIRSTFNVFKCFALRLRSGHGASSVIDGTFQILLGKLQQKPIEGVVLKDIVDDLFLRDGKYLTKFVHGLLHTPSLHRADGSSSRCLPVIASLAPKTGDGKKGREVNILVTIILAAYLVLDIGAAPQPMSLVRPGIQCLPECQICVNLNQFLGSDSQRAWRAPPHWSQVHDQHILRQISTIWDHPYLLAQSSRFLPGNSAMCLCLEKIDQRWPTAHKSWLQRRQQYQNALDTVVKVHSEAGRRRVLGHVYETLATLDVPKAMACMRDASYQTLSRYHFIMPDNATEFTKVTMKAAIEERSGVIWTATQFASGEYIPGRTIISITPDSANTTDKVAELPVLEDSGMHGSDDTKARQMPECELPTFLDDCFSKALKERLHPEIVGSTSADSLSPRSCSEDKQSQSTETTSAPMLCIGLEPAEELPSRDRTLPDLQGSNLSYSTLTFVESQPCISTECAPQRSTLSFSTLTCTGQEPGSDLASLLKPSNLSYSAITHIGSVPVRGSTPLQPSSSLTFSKLTCIESRPIEQRALALPEAGRSDCAWLPQRDSGSPNLGLHHASALPAKSSFHPLMASASFGVLRPVKSNTQDSQYSATVDPLWPSQSSKAQTNRFFADTSIQWLSQTPKSCPHKFDRALCQKCWNRPIDASNSLKRKSSEISAASTKMDDTIVVRTPQTEGTTKTATPTWLTVPTKLSPVVNGALRERSLNAPKIAVSGQKEGRIFGEESRATPATAPRLKLTMSSRHVRSEIEVENEAEELPRVIADANSAYRPKAGVFAEGSDKKRKRTKGHNWTRGKASRGSKKWWARAARSGTFTARETKSEEKPVGVTEEPPRSPGWLDQTAEPAHNDRLGSESESSLSIPDSLGWLQSDAEDETTIAINNDEISMSTQATRTQQELEEEQEQERRALMDTWRRTGPKPDRVKWPDWECYDDTIDLKKGLRSGRKYGEDGREQDDHGSLAEEDLEHGEEDGEVEVIEIL</sequence>
<dbReference type="Proteomes" id="UP001316803">
    <property type="component" value="Unassembled WGS sequence"/>
</dbReference>
<name>A0AAN8ECY0_9EURO</name>
<feature type="compositionally biased region" description="Polar residues" evidence="1">
    <location>
        <begin position="840"/>
        <end position="851"/>
    </location>
</feature>
<evidence type="ECO:0000313" key="2">
    <source>
        <dbReference type="EMBL" id="KAK5948443.1"/>
    </source>
</evidence>
<feature type="compositionally biased region" description="Acidic residues" evidence="1">
    <location>
        <begin position="1418"/>
        <end position="1437"/>
    </location>
</feature>
<evidence type="ECO:0000256" key="1">
    <source>
        <dbReference type="SAM" id="MobiDB-lite"/>
    </source>
</evidence>
<feature type="region of interest" description="Disordered" evidence="1">
    <location>
        <begin position="840"/>
        <end position="868"/>
    </location>
</feature>
<feature type="compositionally biased region" description="Polar residues" evidence="1">
    <location>
        <begin position="1335"/>
        <end position="1345"/>
    </location>
</feature>
<gene>
    <name evidence="2" type="ORF">OHC33_010477</name>
</gene>
<reference evidence="2 3" key="1">
    <citation type="submission" date="2022-12" db="EMBL/GenBank/DDBJ databases">
        <title>Genomic features and morphological characterization of a novel Knufia sp. strain isolated from spacecraft assembly facility.</title>
        <authorList>
            <person name="Teixeira M."/>
            <person name="Chander A.M."/>
            <person name="Stajich J.E."/>
            <person name="Venkateswaran K."/>
        </authorList>
    </citation>
    <scope>NUCLEOTIDE SEQUENCE [LARGE SCALE GENOMIC DNA]</scope>
    <source>
        <strain evidence="2 3">FJI-L2-BK-P2</strain>
    </source>
</reference>
<comment type="caution">
    <text evidence="2">The sequence shown here is derived from an EMBL/GenBank/DDBJ whole genome shotgun (WGS) entry which is preliminary data.</text>
</comment>
<proteinExistence type="predicted"/>
<accession>A0AAN8ECY0</accession>
<feature type="region of interest" description="Disordered" evidence="1">
    <location>
        <begin position="1398"/>
        <end position="1437"/>
    </location>
</feature>
<feature type="compositionally biased region" description="Basic and acidic residues" evidence="1">
    <location>
        <begin position="1403"/>
        <end position="1417"/>
    </location>
</feature>
<organism evidence="2 3">
    <name type="scientific">Knufia fluminis</name>
    <dbReference type="NCBI Taxonomy" id="191047"/>
    <lineage>
        <taxon>Eukaryota</taxon>
        <taxon>Fungi</taxon>
        <taxon>Dikarya</taxon>
        <taxon>Ascomycota</taxon>
        <taxon>Pezizomycotina</taxon>
        <taxon>Eurotiomycetes</taxon>
        <taxon>Chaetothyriomycetidae</taxon>
        <taxon>Chaetothyriales</taxon>
        <taxon>Trichomeriaceae</taxon>
        <taxon>Knufia</taxon>
    </lineage>
</organism>
<feature type="region of interest" description="Disordered" evidence="1">
    <location>
        <begin position="1232"/>
        <end position="1383"/>
    </location>
</feature>
<dbReference type="EMBL" id="JAKLMC020000047">
    <property type="protein sequence ID" value="KAK5948443.1"/>
    <property type="molecule type" value="Genomic_DNA"/>
</dbReference>